<organism evidence="4 5">
    <name type="scientific">Circinella minor</name>
    <dbReference type="NCBI Taxonomy" id="1195481"/>
    <lineage>
        <taxon>Eukaryota</taxon>
        <taxon>Fungi</taxon>
        <taxon>Fungi incertae sedis</taxon>
        <taxon>Mucoromycota</taxon>
        <taxon>Mucoromycotina</taxon>
        <taxon>Mucoromycetes</taxon>
        <taxon>Mucorales</taxon>
        <taxon>Lichtheimiaceae</taxon>
        <taxon>Circinella</taxon>
    </lineage>
</organism>
<evidence type="ECO:0000256" key="2">
    <source>
        <dbReference type="SAM" id="Phobius"/>
    </source>
</evidence>
<comment type="caution">
    <text evidence="4">The sequence shown here is derived from an EMBL/GenBank/DDBJ whole genome shotgun (WGS) entry which is preliminary data.</text>
</comment>
<keyword evidence="2" id="KW-1133">Transmembrane helix</keyword>
<dbReference type="PANTHER" id="PTHR45642">
    <property type="entry name" value="GDSL ESTERASE/LIPASE EXL3"/>
    <property type="match status" value="1"/>
</dbReference>
<evidence type="ECO:0000256" key="1">
    <source>
        <dbReference type="ARBA" id="ARBA00022729"/>
    </source>
</evidence>
<keyword evidence="5" id="KW-1185">Reference proteome</keyword>
<evidence type="ECO:0008006" key="6">
    <source>
        <dbReference type="Google" id="ProtNLM"/>
    </source>
</evidence>
<accession>A0A8H7VHJ2</accession>
<dbReference type="CDD" id="cd01846">
    <property type="entry name" value="fatty_acyltransferase_like"/>
    <property type="match status" value="1"/>
</dbReference>
<dbReference type="SUPFAM" id="SSF52266">
    <property type="entry name" value="SGNH hydrolase"/>
    <property type="match status" value="1"/>
</dbReference>
<protein>
    <recommendedName>
        <fullName evidence="6">SGNH hydrolase-type esterase domain-containing protein</fullName>
    </recommendedName>
</protein>
<feature type="chain" id="PRO_5034938190" description="SGNH hydrolase-type esterase domain-containing protein" evidence="3">
    <location>
        <begin position="26"/>
        <end position="423"/>
    </location>
</feature>
<dbReference type="OrthoDB" id="1600564at2759"/>
<evidence type="ECO:0000256" key="3">
    <source>
        <dbReference type="SAM" id="SignalP"/>
    </source>
</evidence>
<feature type="signal peptide" evidence="3">
    <location>
        <begin position="1"/>
        <end position="25"/>
    </location>
</feature>
<gene>
    <name evidence="4" type="ORF">INT45_011537</name>
</gene>
<reference evidence="4 5" key="1">
    <citation type="submission" date="2020-12" db="EMBL/GenBank/DDBJ databases">
        <title>Metabolic potential, ecology and presence of endohyphal bacteria is reflected in genomic diversity of Mucoromycotina.</title>
        <authorList>
            <person name="Muszewska A."/>
            <person name="Okrasinska A."/>
            <person name="Steczkiewicz K."/>
            <person name="Drgas O."/>
            <person name="Orlowska M."/>
            <person name="Perlinska-Lenart U."/>
            <person name="Aleksandrzak-Piekarczyk T."/>
            <person name="Szatraj K."/>
            <person name="Zielenkiewicz U."/>
            <person name="Pilsyk S."/>
            <person name="Malc E."/>
            <person name="Mieczkowski P."/>
            <person name="Kruszewska J.S."/>
            <person name="Biernat P."/>
            <person name="Pawlowska J."/>
        </authorList>
    </citation>
    <scope>NUCLEOTIDE SEQUENCE [LARGE SCALE GENOMIC DNA]</scope>
    <source>
        <strain evidence="4 5">CBS 142.35</strain>
    </source>
</reference>
<dbReference type="Gene3D" id="3.40.50.1110">
    <property type="entry name" value="SGNH hydrolase"/>
    <property type="match status" value="1"/>
</dbReference>
<keyword evidence="1 3" id="KW-0732">Signal</keyword>
<evidence type="ECO:0000313" key="4">
    <source>
        <dbReference type="EMBL" id="KAG2223191.1"/>
    </source>
</evidence>
<dbReference type="EMBL" id="JAEPRB010000066">
    <property type="protein sequence ID" value="KAG2223191.1"/>
    <property type="molecule type" value="Genomic_DNA"/>
</dbReference>
<dbReference type="AlphaFoldDB" id="A0A8H7VHJ2"/>
<dbReference type="Proteomes" id="UP000646827">
    <property type="component" value="Unassembled WGS sequence"/>
</dbReference>
<dbReference type="GO" id="GO:0016788">
    <property type="term" value="F:hydrolase activity, acting on ester bonds"/>
    <property type="evidence" value="ECO:0007669"/>
    <property type="project" value="InterPro"/>
</dbReference>
<dbReference type="InterPro" id="IPR036514">
    <property type="entry name" value="SGNH_hydro_sf"/>
</dbReference>
<feature type="transmembrane region" description="Helical" evidence="2">
    <location>
        <begin position="359"/>
        <end position="376"/>
    </location>
</feature>
<keyword evidence="2" id="KW-0472">Membrane</keyword>
<sequence length="423" mass="47582">MTRHSTLIVLLHCVLASLFPQTLLALESNVKNLVVFGDSYSDLGNFHRWTNGPVWSENVAVAWNASLYSFAYTGSACDNDLFPNVSAADQMPSIRDQIEMFYNLDMNLDSSETVFAVYVGINDIQKSYQQSIGTEDAVPDFKDVALCIGQQLRNIRKVFHANRIMVFNVPPLERMPFFADNAIHTDKEAWGQAAEELNRMLQDDVVKLNKHHHALELDLVDVHSLLSDIAADPPIFGFVDASSAYLDTCQGACQEEIDEFVWWDRTHLTGGAHRVIANSILLAGSYAQSTSVDISLTNVQKLLDDPESPYRSPVYIPPPNTGLIDQIVQEMVKSTPSAIEFQQDDLDDELKERHLMSRILVWFTLVMAVGAVLIAWRRRRHRSPCRCHSGGGLLDPSSIESQHRGRYFSPFRPNNNSPMIETK</sequence>
<dbReference type="PANTHER" id="PTHR45642:SF139">
    <property type="entry name" value="SGNH HYDROLASE-TYPE ESTERASE DOMAIN-CONTAINING PROTEIN"/>
    <property type="match status" value="1"/>
</dbReference>
<dbReference type="InterPro" id="IPR001087">
    <property type="entry name" value="GDSL"/>
</dbReference>
<dbReference type="InterPro" id="IPR050592">
    <property type="entry name" value="GDSL_lipolytic_enzyme"/>
</dbReference>
<evidence type="ECO:0000313" key="5">
    <source>
        <dbReference type="Proteomes" id="UP000646827"/>
    </source>
</evidence>
<dbReference type="Pfam" id="PF00657">
    <property type="entry name" value="Lipase_GDSL"/>
    <property type="match status" value="1"/>
</dbReference>
<keyword evidence="2" id="KW-0812">Transmembrane</keyword>
<proteinExistence type="predicted"/>
<name>A0A8H7VHJ2_9FUNG</name>